<gene>
    <name evidence="2" type="ORF">Psuf_061030</name>
</gene>
<feature type="domain" description="Aminoglycoside phosphotransferase" evidence="1">
    <location>
        <begin position="4"/>
        <end position="62"/>
    </location>
</feature>
<reference evidence="2 3" key="2">
    <citation type="submission" date="2020-03" db="EMBL/GenBank/DDBJ databases">
        <authorList>
            <person name="Ichikawa N."/>
            <person name="Kimura A."/>
            <person name="Kitahashi Y."/>
            <person name="Uohara A."/>
        </authorList>
    </citation>
    <scope>NUCLEOTIDE SEQUENCE [LARGE SCALE GENOMIC DNA]</scope>
    <source>
        <strain evidence="2 3">NBRC 105367</strain>
    </source>
</reference>
<name>A0A6F8YRL5_9ACTN</name>
<reference evidence="2 3" key="1">
    <citation type="submission" date="2020-03" db="EMBL/GenBank/DDBJ databases">
        <title>Whole genome shotgun sequence of Phytohabitans suffuscus NBRC 105367.</title>
        <authorList>
            <person name="Komaki H."/>
            <person name="Tamura T."/>
        </authorList>
    </citation>
    <scope>NUCLEOTIDE SEQUENCE [LARGE SCALE GENOMIC DNA]</scope>
    <source>
        <strain evidence="2 3">NBRC 105367</strain>
    </source>
</reference>
<evidence type="ECO:0000259" key="1">
    <source>
        <dbReference type="Pfam" id="PF01636"/>
    </source>
</evidence>
<sequence length="71" mass="7825">MAYLAHGLMNRNWQITTTNGRYALKQLLDIPVATARRNLRILTALHEGGVPVCSPLLTRDDAPVVDVGTRV</sequence>
<proteinExistence type="predicted"/>
<evidence type="ECO:0000313" key="3">
    <source>
        <dbReference type="Proteomes" id="UP000503011"/>
    </source>
</evidence>
<evidence type="ECO:0000313" key="2">
    <source>
        <dbReference type="EMBL" id="BCB88790.1"/>
    </source>
</evidence>
<dbReference type="SUPFAM" id="SSF56112">
    <property type="entry name" value="Protein kinase-like (PK-like)"/>
    <property type="match status" value="1"/>
</dbReference>
<dbReference type="InterPro" id="IPR002575">
    <property type="entry name" value="Aminoglycoside_PTrfase"/>
</dbReference>
<dbReference type="InterPro" id="IPR011009">
    <property type="entry name" value="Kinase-like_dom_sf"/>
</dbReference>
<dbReference type="EMBL" id="AP022871">
    <property type="protein sequence ID" value="BCB88790.1"/>
    <property type="molecule type" value="Genomic_DNA"/>
</dbReference>
<dbReference type="AlphaFoldDB" id="A0A6F8YRL5"/>
<protein>
    <recommendedName>
        <fullName evidence="1">Aminoglycoside phosphotransferase domain-containing protein</fullName>
    </recommendedName>
</protein>
<organism evidence="2 3">
    <name type="scientific">Phytohabitans suffuscus</name>
    <dbReference type="NCBI Taxonomy" id="624315"/>
    <lineage>
        <taxon>Bacteria</taxon>
        <taxon>Bacillati</taxon>
        <taxon>Actinomycetota</taxon>
        <taxon>Actinomycetes</taxon>
        <taxon>Micromonosporales</taxon>
        <taxon>Micromonosporaceae</taxon>
    </lineage>
</organism>
<accession>A0A6F8YRL5</accession>
<dbReference type="Proteomes" id="UP000503011">
    <property type="component" value="Chromosome"/>
</dbReference>
<dbReference type="Pfam" id="PF01636">
    <property type="entry name" value="APH"/>
    <property type="match status" value="1"/>
</dbReference>
<dbReference type="Gene3D" id="3.30.200.20">
    <property type="entry name" value="Phosphorylase Kinase, domain 1"/>
    <property type="match status" value="1"/>
</dbReference>
<keyword evidence="3" id="KW-1185">Reference proteome</keyword>
<dbReference type="RefSeq" id="WP_173160401.1">
    <property type="nucleotide sequence ID" value="NZ_AP022871.1"/>
</dbReference>
<dbReference type="KEGG" id="psuu:Psuf_061030"/>